<dbReference type="InterPro" id="IPR033788">
    <property type="entry name" value="VbhA-like"/>
</dbReference>
<evidence type="ECO:0000256" key="2">
    <source>
        <dbReference type="ARBA" id="ARBA00022695"/>
    </source>
</evidence>
<feature type="domain" description="Fido" evidence="8">
    <location>
        <begin position="98"/>
        <end position="248"/>
    </location>
</feature>
<evidence type="ECO:0000256" key="4">
    <source>
        <dbReference type="ARBA" id="ARBA00022840"/>
    </source>
</evidence>
<keyword evidence="3" id="KW-0547">Nucleotide-binding</keyword>
<dbReference type="InterPro" id="IPR003812">
    <property type="entry name" value="Fido"/>
</dbReference>
<keyword evidence="4" id="KW-0067">ATP-binding</keyword>
<dbReference type="EMBL" id="MAEI02000001">
    <property type="protein sequence ID" value="MEO1781975.1"/>
    <property type="molecule type" value="Genomic_DNA"/>
</dbReference>
<dbReference type="PANTHER" id="PTHR39560">
    <property type="entry name" value="PROTEIN ADENYLYLTRANSFERASE FIC-RELATED"/>
    <property type="match status" value="1"/>
</dbReference>
<dbReference type="PANTHER" id="PTHR39560:SF1">
    <property type="entry name" value="PROTEIN ADENYLYLTRANSFERASE FIC-RELATED"/>
    <property type="match status" value="1"/>
</dbReference>
<evidence type="ECO:0000256" key="5">
    <source>
        <dbReference type="ARBA" id="ARBA00034531"/>
    </source>
</evidence>
<keyword evidence="10" id="KW-1185">Reference proteome</keyword>
<evidence type="ECO:0000313" key="9">
    <source>
        <dbReference type="EMBL" id="MEO1781975.1"/>
    </source>
</evidence>
<evidence type="ECO:0000259" key="8">
    <source>
        <dbReference type="PROSITE" id="PS51459"/>
    </source>
</evidence>
<dbReference type="Proteomes" id="UP001429357">
    <property type="component" value="Unassembled WGS sequence"/>
</dbReference>
<evidence type="ECO:0000256" key="1">
    <source>
        <dbReference type="ARBA" id="ARBA00022679"/>
    </source>
</evidence>
<reference evidence="9" key="2">
    <citation type="submission" date="2024-02" db="EMBL/GenBank/DDBJ databases">
        <title>The Genome Sequence of Enterococcus diestrammenae JM9A.</title>
        <authorList>
            <person name="Earl A."/>
            <person name="Manson A."/>
            <person name="Gilmore M."/>
            <person name="Sanders J."/>
            <person name="Shea T."/>
            <person name="Howe W."/>
            <person name="Livny J."/>
            <person name="Cuomo C."/>
            <person name="Neafsey D."/>
            <person name="Birren B."/>
        </authorList>
    </citation>
    <scope>NUCLEOTIDE SEQUENCE</scope>
    <source>
        <strain evidence="9">JM9A</strain>
    </source>
</reference>
<comment type="catalytic activity">
    <reaction evidence="7">
        <text>L-tyrosyl-[protein] + ATP = O-(5'-adenylyl)-L-tyrosyl-[protein] + diphosphate</text>
        <dbReference type="Rhea" id="RHEA:54288"/>
        <dbReference type="Rhea" id="RHEA-COMP:10136"/>
        <dbReference type="Rhea" id="RHEA-COMP:13846"/>
        <dbReference type="ChEBI" id="CHEBI:30616"/>
        <dbReference type="ChEBI" id="CHEBI:33019"/>
        <dbReference type="ChEBI" id="CHEBI:46858"/>
        <dbReference type="ChEBI" id="CHEBI:83624"/>
        <dbReference type="EC" id="2.7.7.108"/>
    </reaction>
</comment>
<gene>
    <name evidence="9" type="ORF">BAU18_001568</name>
</gene>
<evidence type="ECO:0000256" key="7">
    <source>
        <dbReference type="ARBA" id="ARBA00048696"/>
    </source>
</evidence>
<organism evidence="9 10">
    <name type="scientific">Enterococcus diestrammenae</name>
    <dbReference type="NCBI Taxonomy" id="1155073"/>
    <lineage>
        <taxon>Bacteria</taxon>
        <taxon>Bacillati</taxon>
        <taxon>Bacillota</taxon>
        <taxon>Bacilli</taxon>
        <taxon>Lactobacillales</taxon>
        <taxon>Enterococcaceae</taxon>
        <taxon>Enterococcus</taxon>
    </lineage>
</organism>
<sequence length="288" mass="33362">MSYGEEVPYQEEKQDLPHQAKLDLWKTSFGLQAVDGLKPSKYMVELANEHIEGRKSYEEIEDNLKRYYDSDESDYITKEADGVALRIAQLLSDDFFTLSSGSLLAIHKYLFTDIFTDFPVGKFRNVNITKKEAVLEGASVQYASHFLIQDTLDYDFKAEKNFSFKGMSQKEIGKHVMHFISDVWQIHPFREGNTRTMAVFAIKYLRSLGFTLDNQPFQSHSDYFRDCLVLANASRELQTTKYLNLFTENLLFEGSNKLDRQNMIDRTKSILHGNSSHFPKPHHKGINR</sequence>
<dbReference type="InterPro" id="IPR036597">
    <property type="entry name" value="Fido-like_dom_sf"/>
</dbReference>
<dbReference type="RefSeq" id="WP_161869261.1">
    <property type="nucleotide sequence ID" value="NZ_MAEI02000001.1"/>
</dbReference>
<evidence type="ECO:0000256" key="3">
    <source>
        <dbReference type="ARBA" id="ARBA00022741"/>
    </source>
</evidence>
<evidence type="ECO:0000313" key="10">
    <source>
        <dbReference type="Proteomes" id="UP001429357"/>
    </source>
</evidence>
<protein>
    <recommendedName>
        <fullName evidence="5">protein adenylyltransferase</fullName>
        <ecNumber evidence="5">2.7.7.108</ecNumber>
    </recommendedName>
</protein>
<dbReference type="EC" id="2.7.7.108" evidence="5"/>
<accession>A0ABV0F212</accession>
<keyword evidence="1" id="KW-0808">Transferase</keyword>
<dbReference type="Gene3D" id="1.10.3290.10">
    <property type="entry name" value="Fido-like domain"/>
    <property type="match status" value="1"/>
</dbReference>
<dbReference type="PROSITE" id="PS51459">
    <property type="entry name" value="FIDO"/>
    <property type="match status" value="1"/>
</dbReference>
<dbReference type="SUPFAM" id="SSF140931">
    <property type="entry name" value="Fic-like"/>
    <property type="match status" value="1"/>
</dbReference>
<reference evidence="9" key="1">
    <citation type="submission" date="2016-06" db="EMBL/GenBank/DDBJ databases">
        <authorList>
            <person name="Van Tyne D."/>
        </authorList>
    </citation>
    <scope>NUCLEOTIDE SEQUENCE</scope>
    <source>
        <strain evidence="9">JM9A</strain>
    </source>
</reference>
<dbReference type="CDD" id="cd11586">
    <property type="entry name" value="VbhA_like"/>
    <property type="match status" value="1"/>
</dbReference>
<comment type="caution">
    <text evidence="9">The sequence shown here is derived from an EMBL/GenBank/DDBJ whole genome shotgun (WGS) entry which is preliminary data.</text>
</comment>
<name>A0ABV0F212_9ENTE</name>
<keyword evidence="2" id="KW-0548">Nucleotidyltransferase</keyword>
<proteinExistence type="predicted"/>
<comment type="catalytic activity">
    <reaction evidence="6">
        <text>L-threonyl-[protein] + ATP = 3-O-(5'-adenylyl)-L-threonyl-[protein] + diphosphate</text>
        <dbReference type="Rhea" id="RHEA:54292"/>
        <dbReference type="Rhea" id="RHEA-COMP:11060"/>
        <dbReference type="Rhea" id="RHEA-COMP:13847"/>
        <dbReference type="ChEBI" id="CHEBI:30013"/>
        <dbReference type="ChEBI" id="CHEBI:30616"/>
        <dbReference type="ChEBI" id="CHEBI:33019"/>
        <dbReference type="ChEBI" id="CHEBI:138113"/>
        <dbReference type="EC" id="2.7.7.108"/>
    </reaction>
</comment>
<dbReference type="Pfam" id="PF02661">
    <property type="entry name" value="Fic"/>
    <property type="match status" value="1"/>
</dbReference>
<evidence type="ECO:0000256" key="6">
    <source>
        <dbReference type="ARBA" id="ARBA00047939"/>
    </source>
</evidence>